<dbReference type="STRING" id="1182545.A0A072P3Q5"/>
<dbReference type="Proteomes" id="UP000027920">
    <property type="component" value="Unassembled WGS sequence"/>
</dbReference>
<dbReference type="InterPro" id="IPR050987">
    <property type="entry name" value="AtrR-like"/>
</dbReference>
<keyword evidence="8" id="KW-1185">Reference proteome</keyword>
<dbReference type="GO" id="GO:0008270">
    <property type="term" value="F:zinc ion binding"/>
    <property type="evidence" value="ECO:0007669"/>
    <property type="project" value="InterPro"/>
</dbReference>
<dbReference type="HOGENOM" id="CLU_016058_0_1_1"/>
<feature type="compositionally biased region" description="Low complexity" evidence="5">
    <location>
        <begin position="68"/>
        <end position="77"/>
    </location>
</feature>
<evidence type="ECO:0000313" key="8">
    <source>
        <dbReference type="Proteomes" id="UP000027920"/>
    </source>
</evidence>
<evidence type="ECO:0000256" key="4">
    <source>
        <dbReference type="ARBA" id="ARBA00023242"/>
    </source>
</evidence>
<keyword evidence="3" id="KW-0238">DNA-binding</keyword>
<gene>
    <name evidence="7" type="ORF">A1O9_10310</name>
</gene>
<evidence type="ECO:0000256" key="2">
    <source>
        <dbReference type="ARBA" id="ARBA00022723"/>
    </source>
</evidence>
<accession>A0A072P3Q5</accession>
<evidence type="ECO:0000313" key="7">
    <source>
        <dbReference type="EMBL" id="KEF53908.1"/>
    </source>
</evidence>
<dbReference type="PANTHER" id="PTHR46910:SF3">
    <property type="entry name" value="HALOTOLERANCE PROTEIN 9-RELATED"/>
    <property type="match status" value="1"/>
</dbReference>
<dbReference type="Pfam" id="PF04082">
    <property type="entry name" value="Fungal_trans"/>
    <property type="match status" value="1"/>
</dbReference>
<evidence type="ECO:0000256" key="5">
    <source>
        <dbReference type="SAM" id="MobiDB-lite"/>
    </source>
</evidence>
<dbReference type="OrthoDB" id="4156250at2759"/>
<name>A0A072P3Q5_9EURO</name>
<dbReference type="EMBL" id="AMGV01000012">
    <property type="protein sequence ID" value="KEF53908.1"/>
    <property type="molecule type" value="Genomic_DNA"/>
</dbReference>
<evidence type="ECO:0000259" key="6">
    <source>
        <dbReference type="SMART" id="SM00906"/>
    </source>
</evidence>
<protein>
    <recommendedName>
        <fullName evidence="6">Xylanolytic transcriptional activator regulatory domain-containing protein</fullName>
    </recommendedName>
</protein>
<dbReference type="AlphaFoldDB" id="A0A072P3Q5"/>
<keyword evidence="4" id="KW-0539">Nucleus</keyword>
<dbReference type="CDD" id="cd12148">
    <property type="entry name" value="fungal_TF_MHR"/>
    <property type="match status" value="1"/>
</dbReference>
<evidence type="ECO:0000256" key="1">
    <source>
        <dbReference type="ARBA" id="ARBA00004123"/>
    </source>
</evidence>
<dbReference type="RefSeq" id="XP_013256498.1">
    <property type="nucleotide sequence ID" value="XM_013401044.1"/>
</dbReference>
<dbReference type="GO" id="GO:0005634">
    <property type="term" value="C:nucleus"/>
    <property type="evidence" value="ECO:0007669"/>
    <property type="project" value="UniProtKB-SubCell"/>
</dbReference>
<dbReference type="GeneID" id="25285214"/>
<comment type="subcellular location">
    <subcellularLocation>
        <location evidence="1">Nucleus</location>
    </subcellularLocation>
</comment>
<evidence type="ECO:0000256" key="3">
    <source>
        <dbReference type="ARBA" id="ARBA00023125"/>
    </source>
</evidence>
<sequence length="688" mass="76819">MPHCVQQMSPEKGARHDWECVYPVSDNHRQDHGRRKPTDVEERLMRLEFLVQGQSAASVPPAPPAPPSVTATAPAAPPDDAYLVPLLRSSYNSLPDESRTVPQSLTTDTDQVFQVREGQGSSLNQRQLLPLNDLTTVSDCATLWNDSGRVGQAELDAVTSPALGASLEDHGNASYLSICSSKGVEWISRRTGSGEFVSSAHKFATEVSRTLKLSLPQSSKRVPEPDNAAAERWTTGQFPCYITYHPVFCGVEGFQAFFEDSFEHKLGLVQRQKFETKRQSHQSTALSDPGWYALRNAVYAIGSRLSLATDSHPSSYVVARDTSWAYFENALSVHTELLYMRTNSTAVEALLLMAFYCEAISSPAVEFFLLSSAIRLAQSKGFHLPIVARKATSEDEREDYCWLWWCLYLFDKLLASRACRPSCIHDDDFDLALPVAPRRQTAARMDFFRSAIQHARIASLVSKRLYSTRALAASITELCKTTGELDKQIRQWWNQLPEIYRSRPTSKFFRKNSQMDQRQWTYIYYAFHGTLCAIHNIITYPWVQPALDSAQQLMMATQIEKSSQIVMNASRAIASATQLMEVTAASHVCHINLFLQILQNPRSTLAESDLDLMEVVAGSISLIGYVTNGDLKFSFARELTNIARTALVAARESQSDSLPGLHANGDDQLQEIFPQQPSSFFEVSCPVA</sequence>
<dbReference type="SMART" id="SM00906">
    <property type="entry name" value="Fungal_trans"/>
    <property type="match status" value="1"/>
</dbReference>
<dbReference type="GO" id="GO:0006351">
    <property type="term" value="P:DNA-templated transcription"/>
    <property type="evidence" value="ECO:0007669"/>
    <property type="project" value="InterPro"/>
</dbReference>
<dbReference type="GO" id="GO:0003677">
    <property type="term" value="F:DNA binding"/>
    <property type="evidence" value="ECO:0007669"/>
    <property type="project" value="UniProtKB-KW"/>
</dbReference>
<dbReference type="InterPro" id="IPR007219">
    <property type="entry name" value="XnlR_reg_dom"/>
</dbReference>
<feature type="domain" description="Xylanolytic transcriptional activator regulatory" evidence="6">
    <location>
        <begin position="366"/>
        <end position="440"/>
    </location>
</feature>
<comment type="caution">
    <text evidence="7">The sequence shown here is derived from an EMBL/GenBank/DDBJ whole genome shotgun (WGS) entry which is preliminary data.</text>
</comment>
<proteinExistence type="predicted"/>
<keyword evidence="2" id="KW-0479">Metal-binding</keyword>
<feature type="region of interest" description="Disordered" evidence="5">
    <location>
        <begin position="55"/>
        <end position="77"/>
    </location>
</feature>
<dbReference type="PANTHER" id="PTHR46910">
    <property type="entry name" value="TRANSCRIPTION FACTOR PDR1"/>
    <property type="match status" value="1"/>
</dbReference>
<dbReference type="GO" id="GO:0003700">
    <property type="term" value="F:DNA-binding transcription factor activity"/>
    <property type="evidence" value="ECO:0007669"/>
    <property type="project" value="InterPro"/>
</dbReference>
<reference evidence="7 8" key="1">
    <citation type="submission" date="2013-03" db="EMBL/GenBank/DDBJ databases">
        <title>The Genome Sequence of Exophiala aquamarina CBS 119918.</title>
        <authorList>
            <consortium name="The Broad Institute Genomics Platform"/>
            <person name="Cuomo C."/>
            <person name="de Hoog S."/>
            <person name="Gorbushina A."/>
            <person name="Walker B."/>
            <person name="Young S.K."/>
            <person name="Zeng Q."/>
            <person name="Gargeya S."/>
            <person name="Fitzgerald M."/>
            <person name="Haas B."/>
            <person name="Abouelleil A."/>
            <person name="Allen A.W."/>
            <person name="Alvarado L."/>
            <person name="Arachchi H.M."/>
            <person name="Berlin A.M."/>
            <person name="Chapman S.B."/>
            <person name="Gainer-Dewar J."/>
            <person name="Goldberg J."/>
            <person name="Griggs A."/>
            <person name="Gujja S."/>
            <person name="Hansen M."/>
            <person name="Howarth C."/>
            <person name="Imamovic A."/>
            <person name="Ireland A."/>
            <person name="Larimer J."/>
            <person name="McCowan C."/>
            <person name="Murphy C."/>
            <person name="Pearson M."/>
            <person name="Poon T.W."/>
            <person name="Priest M."/>
            <person name="Roberts A."/>
            <person name="Saif S."/>
            <person name="Shea T."/>
            <person name="Sisk P."/>
            <person name="Sykes S."/>
            <person name="Wortman J."/>
            <person name="Nusbaum C."/>
            <person name="Birren B."/>
        </authorList>
    </citation>
    <scope>NUCLEOTIDE SEQUENCE [LARGE SCALE GENOMIC DNA]</scope>
    <source>
        <strain evidence="7 8">CBS 119918</strain>
    </source>
</reference>
<dbReference type="VEuPathDB" id="FungiDB:A1O9_10310"/>
<organism evidence="7 8">
    <name type="scientific">Exophiala aquamarina CBS 119918</name>
    <dbReference type="NCBI Taxonomy" id="1182545"/>
    <lineage>
        <taxon>Eukaryota</taxon>
        <taxon>Fungi</taxon>
        <taxon>Dikarya</taxon>
        <taxon>Ascomycota</taxon>
        <taxon>Pezizomycotina</taxon>
        <taxon>Eurotiomycetes</taxon>
        <taxon>Chaetothyriomycetidae</taxon>
        <taxon>Chaetothyriales</taxon>
        <taxon>Herpotrichiellaceae</taxon>
        <taxon>Exophiala</taxon>
    </lineage>
</organism>